<dbReference type="PANTHER" id="PTHR30026:SF20">
    <property type="entry name" value="OUTER MEMBRANE PROTEIN TOLC"/>
    <property type="match status" value="1"/>
</dbReference>
<evidence type="ECO:0000256" key="2">
    <source>
        <dbReference type="ARBA" id="ARBA00007613"/>
    </source>
</evidence>
<dbReference type="RefSeq" id="WP_231002516.1">
    <property type="nucleotide sequence ID" value="NZ_JAJNEC010000003.1"/>
</dbReference>
<evidence type="ECO:0000256" key="4">
    <source>
        <dbReference type="ARBA" id="ARBA00022452"/>
    </source>
</evidence>
<keyword evidence="7" id="KW-0998">Cell outer membrane</keyword>
<dbReference type="Proteomes" id="UP001199816">
    <property type="component" value="Unassembled WGS sequence"/>
</dbReference>
<keyword evidence="8" id="KW-0175">Coiled coil</keyword>
<dbReference type="Gene3D" id="1.20.1600.10">
    <property type="entry name" value="Outer membrane efflux proteins (OEP)"/>
    <property type="match status" value="1"/>
</dbReference>
<keyword evidence="4" id="KW-1134">Transmembrane beta strand</keyword>
<dbReference type="PANTHER" id="PTHR30026">
    <property type="entry name" value="OUTER MEMBRANE PROTEIN TOLC"/>
    <property type="match status" value="1"/>
</dbReference>
<feature type="chain" id="PRO_5047370496" evidence="9">
    <location>
        <begin position="25"/>
        <end position="400"/>
    </location>
</feature>
<accession>A0ABS8PP70</accession>
<organism evidence="10 11">
    <name type="scientific">Niabella pedocola</name>
    <dbReference type="NCBI Taxonomy" id="1752077"/>
    <lineage>
        <taxon>Bacteria</taxon>
        <taxon>Pseudomonadati</taxon>
        <taxon>Bacteroidota</taxon>
        <taxon>Chitinophagia</taxon>
        <taxon>Chitinophagales</taxon>
        <taxon>Chitinophagaceae</taxon>
        <taxon>Niabella</taxon>
    </lineage>
</organism>
<name>A0ABS8PP70_9BACT</name>
<keyword evidence="6" id="KW-0472">Membrane</keyword>
<evidence type="ECO:0000256" key="3">
    <source>
        <dbReference type="ARBA" id="ARBA00022448"/>
    </source>
</evidence>
<keyword evidence="5" id="KW-0812">Transmembrane</keyword>
<sequence length="400" mass="45095">MNRILYPYILYLVLLCMASLPVAAQRITIDEALATAGANLEYDVNKAELKKANALTKTAKGLANTGIFAENEDLQPGNAKGVLKIGVSQSLEWPGVYKARQQYFKEQARYYEMNTAAIEVQIKKDVRKAYYQLWYLQGRYHLYSQLDSTYRALLQAATLRYQKGEAAGIEKIAAEMRFKELQAQAKEVQNEMRVQQQQLMLLLNTDQSLLPPDAPLRKLLLPGGENGQSHPLLALQQQNITIAASNIRMQKNAVKPEFSGRFFSQALYGMKNPYSGFSVSVGIPIFSAGANKQKMLAAQAEMEAQQKTLEWQAQKMEHQKQQALTETAQANALLQYYEDSGLHQSDAIIKAATIGYKGGEISFMELTQYLGQATDMQKNYLDALNRYNQAVIQYLYFIHQ</sequence>
<evidence type="ECO:0000313" key="10">
    <source>
        <dbReference type="EMBL" id="MCD2421611.1"/>
    </source>
</evidence>
<keyword evidence="9" id="KW-0732">Signal</keyword>
<comment type="caution">
    <text evidence="10">The sequence shown here is derived from an EMBL/GenBank/DDBJ whole genome shotgun (WGS) entry which is preliminary data.</text>
</comment>
<evidence type="ECO:0000256" key="1">
    <source>
        <dbReference type="ARBA" id="ARBA00004442"/>
    </source>
</evidence>
<feature type="signal peptide" evidence="9">
    <location>
        <begin position="1"/>
        <end position="24"/>
    </location>
</feature>
<proteinExistence type="inferred from homology"/>
<dbReference type="InterPro" id="IPR051906">
    <property type="entry name" value="TolC-like"/>
</dbReference>
<keyword evidence="11" id="KW-1185">Reference proteome</keyword>
<protein>
    <submittedName>
        <fullName evidence="10">TolC family protein</fullName>
    </submittedName>
</protein>
<dbReference type="Pfam" id="PF02321">
    <property type="entry name" value="OEP"/>
    <property type="match status" value="1"/>
</dbReference>
<comment type="subcellular location">
    <subcellularLocation>
        <location evidence="1">Cell outer membrane</location>
    </subcellularLocation>
</comment>
<comment type="similarity">
    <text evidence="2">Belongs to the outer membrane factor (OMF) (TC 1.B.17) family.</text>
</comment>
<evidence type="ECO:0000256" key="7">
    <source>
        <dbReference type="ARBA" id="ARBA00023237"/>
    </source>
</evidence>
<feature type="coiled-coil region" evidence="8">
    <location>
        <begin position="171"/>
        <end position="205"/>
    </location>
</feature>
<evidence type="ECO:0000256" key="8">
    <source>
        <dbReference type="SAM" id="Coils"/>
    </source>
</evidence>
<evidence type="ECO:0000256" key="9">
    <source>
        <dbReference type="SAM" id="SignalP"/>
    </source>
</evidence>
<reference evidence="10 11" key="1">
    <citation type="submission" date="2021-11" db="EMBL/GenBank/DDBJ databases">
        <title>Genomic of Niabella pedocola.</title>
        <authorList>
            <person name="Wu T."/>
        </authorList>
    </citation>
    <scope>NUCLEOTIDE SEQUENCE [LARGE SCALE GENOMIC DNA]</scope>
    <source>
        <strain evidence="10 11">JCM 31011</strain>
    </source>
</reference>
<gene>
    <name evidence="10" type="ORF">LQ567_02485</name>
</gene>
<evidence type="ECO:0000256" key="6">
    <source>
        <dbReference type="ARBA" id="ARBA00023136"/>
    </source>
</evidence>
<dbReference type="SUPFAM" id="SSF56954">
    <property type="entry name" value="Outer membrane efflux proteins (OEP)"/>
    <property type="match status" value="1"/>
</dbReference>
<dbReference type="EMBL" id="JAJNEC010000003">
    <property type="protein sequence ID" value="MCD2421611.1"/>
    <property type="molecule type" value="Genomic_DNA"/>
</dbReference>
<evidence type="ECO:0000256" key="5">
    <source>
        <dbReference type="ARBA" id="ARBA00022692"/>
    </source>
</evidence>
<evidence type="ECO:0000313" key="11">
    <source>
        <dbReference type="Proteomes" id="UP001199816"/>
    </source>
</evidence>
<keyword evidence="3" id="KW-0813">Transport</keyword>
<dbReference type="InterPro" id="IPR003423">
    <property type="entry name" value="OMP_efflux"/>
</dbReference>